<dbReference type="OrthoDB" id="9795085at2"/>
<organism evidence="7 8">
    <name type="scientific">Microvirga vignae</name>
    <dbReference type="NCBI Taxonomy" id="1225564"/>
    <lineage>
        <taxon>Bacteria</taxon>
        <taxon>Pseudomonadati</taxon>
        <taxon>Pseudomonadota</taxon>
        <taxon>Alphaproteobacteria</taxon>
        <taxon>Hyphomicrobiales</taxon>
        <taxon>Methylobacteriaceae</taxon>
        <taxon>Microvirga</taxon>
    </lineage>
</organism>
<comment type="catalytic activity">
    <reaction evidence="5">
        <text>trans-aconitate + S-adenosyl-L-methionine = (E)-3-(methoxycarbonyl)pent-2-enedioate + S-adenosyl-L-homocysteine</text>
        <dbReference type="Rhea" id="RHEA:14969"/>
        <dbReference type="ChEBI" id="CHEBI:15708"/>
        <dbReference type="ChEBI" id="CHEBI:57470"/>
        <dbReference type="ChEBI" id="CHEBI:57856"/>
        <dbReference type="ChEBI" id="CHEBI:59789"/>
        <dbReference type="EC" id="2.1.1.144"/>
    </reaction>
</comment>
<accession>A0A0H1R710</accession>
<dbReference type="SUPFAM" id="SSF53335">
    <property type="entry name" value="S-adenosyl-L-methionine-dependent methyltransferases"/>
    <property type="match status" value="1"/>
</dbReference>
<keyword evidence="8" id="KW-1185">Reference proteome</keyword>
<keyword evidence="4 5" id="KW-0949">S-adenosyl-L-methionine</keyword>
<dbReference type="EMBL" id="LCYG01000074">
    <property type="protein sequence ID" value="KLK90621.1"/>
    <property type="molecule type" value="Genomic_DNA"/>
</dbReference>
<proteinExistence type="inferred from homology"/>
<dbReference type="GO" id="GO:0005737">
    <property type="term" value="C:cytoplasm"/>
    <property type="evidence" value="ECO:0007669"/>
    <property type="project" value="UniProtKB-SubCell"/>
</dbReference>
<dbReference type="NCBIfam" id="NF002463">
    <property type="entry name" value="PRK01683.1"/>
    <property type="match status" value="1"/>
</dbReference>
<dbReference type="STRING" id="1225564.AA309_24590"/>
<sequence>MADWNAGQYLKFEDERTRPSVDLLRRVPLSDPQHCVDLGCGPGNSTELLIRRFQAAQIRGLDNSPGMLAKARERLPGLTFEEADIATWQPKERFDLIFANAVLQWIPDHPGLLSRLVSFLRNGGFLAVQMPNNLNEPSHRLMEQIAHEGPWATKLTSASAAKEKIGSFEDYYAWLQHAGCTVDIWQTTYVHPLDGADAIVEWFRSTGLKPYLDPLSPEEQAQYLGRYKEEIARAYPAQADGKVLLRFPRLFFVAQRLR</sequence>
<evidence type="ECO:0000256" key="5">
    <source>
        <dbReference type="HAMAP-Rule" id="MF_00560"/>
    </source>
</evidence>
<dbReference type="EC" id="2.1.1.144" evidence="5"/>
<dbReference type="PANTHER" id="PTHR43861">
    <property type="entry name" value="TRANS-ACONITATE 2-METHYLTRANSFERASE-RELATED"/>
    <property type="match status" value="1"/>
</dbReference>
<comment type="similarity">
    <text evidence="5">Belongs to the methyltransferase superfamily. Tam family.</text>
</comment>
<keyword evidence="2 5" id="KW-0489">Methyltransferase</keyword>
<evidence type="ECO:0000256" key="1">
    <source>
        <dbReference type="ARBA" id="ARBA00022490"/>
    </source>
</evidence>
<keyword evidence="3 5" id="KW-0808">Transferase</keyword>
<evidence type="ECO:0000256" key="4">
    <source>
        <dbReference type="ARBA" id="ARBA00022691"/>
    </source>
</evidence>
<dbReference type="Gene3D" id="3.40.50.150">
    <property type="entry name" value="Vaccinia Virus protein VP39"/>
    <property type="match status" value="1"/>
</dbReference>
<dbReference type="Pfam" id="PF13649">
    <property type="entry name" value="Methyltransf_25"/>
    <property type="match status" value="1"/>
</dbReference>
<dbReference type="InterPro" id="IPR029063">
    <property type="entry name" value="SAM-dependent_MTases_sf"/>
</dbReference>
<dbReference type="CDD" id="cd02440">
    <property type="entry name" value="AdoMet_MTases"/>
    <property type="match status" value="1"/>
</dbReference>
<dbReference type="InterPro" id="IPR023149">
    <property type="entry name" value="Trans_acon_MeTrfase_C"/>
</dbReference>
<comment type="function">
    <text evidence="5">Catalyzes the S-adenosylmethionine monomethyl esterification of trans-aconitate.</text>
</comment>
<comment type="subcellular location">
    <subcellularLocation>
        <location evidence="5">Cytoplasm</location>
    </subcellularLocation>
</comment>
<evidence type="ECO:0000259" key="6">
    <source>
        <dbReference type="Pfam" id="PF13649"/>
    </source>
</evidence>
<gene>
    <name evidence="5" type="primary">tam</name>
    <name evidence="7" type="ORF">AA309_24590</name>
</gene>
<dbReference type="AlphaFoldDB" id="A0A0H1R710"/>
<evidence type="ECO:0000313" key="7">
    <source>
        <dbReference type="EMBL" id="KLK90621.1"/>
    </source>
</evidence>
<dbReference type="GO" id="GO:0032259">
    <property type="term" value="P:methylation"/>
    <property type="evidence" value="ECO:0007669"/>
    <property type="project" value="UniProtKB-KW"/>
</dbReference>
<dbReference type="PANTHER" id="PTHR43861:SF1">
    <property type="entry name" value="TRANS-ACONITATE 2-METHYLTRANSFERASE"/>
    <property type="match status" value="1"/>
</dbReference>
<dbReference type="GO" id="GO:0030798">
    <property type="term" value="F:trans-aconitate 2-methyltransferase activity"/>
    <property type="evidence" value="ECO:0007669"/>
    <property type="project" value="UniProtKB-UniRule"/>
</dbReference>
<dbReference type="HAMAP" id="MF_00560">
    <property type="entry name" value="Tran_acon_Me_trans"/>
    <property type="match status" value="1"/>
</dbReference>
<evidence type="ECO:0000256" key="2">
    <source>
        <dbReference type="ARBA" id="ARBA00022603"/>
    </source>
</evidence>
<dbReference type="InterPro" id="IPR041698">
    <property type="entry name" value="Methyltransf_25"/>
</dbReference>
<dbReference type="RefSeq" id="WP_047191690.1">
    <property type="nucleotide sequence ID" value="NZ_LCYG01000074.1"/>
</dbReference>
<feature type="domain" description="Methyltransferase" evidence="6">
    <location>
        <begin position="36"/>
        <end position="124"/>
    </location>
</feature>
<evidence type="ECO:0000256" key="3">
    <source>
        <dbReference type="ARBA" id="ARBA00022679"/>
    </source>
</evidence>
<evidence type="ECO:0000313" key="8">
    <source>
        <dbReference type="Proteomes" id="UP000035489"/>
    </source>
</evidence>
<comment type="caution">
    <text evidence="7">The sequence shown here is derived from an EMBL/GenBank/DDBJ whole genome shotgun (WGS) entry which is preliminary data.</text>
</comment>
<dbReference type="Proteomes" id="UP000035489">
    <property type="component" value="Unassembled WGS sequence"/>
</dbReference>
<name>A0A0H1R710_9HYPH</name>
<reference evidence="7 8" key="1">
    <citation type="submission" date="2015-05" db="EMBL/GenBank/DDBJ databases">
        <title>Draft genome sequence of Microvirga vignae strain BR3299, a novel nitrogen fixing bacteria isolated from Brazil semi-aired region.</title>
        <authorList>
            <person name="Zilli J.E."/>
            <person name="Passos S.R."/>
            <person name="Leite J."/>
            <person name="Baldani J.I."/>
            <person name="Xavier G.R."/>
            <person name="Rumjaneck N.G."/>
            <person name="Simoes-Araujo J.L."/>
        </authorList>
    </citation>
    <scope>NUCLEOTIDE SEQUENCE [LARGE SCALE GENOMIC DNA]</scope>
    <source>
        <strain evidence="7 8">BR3299</strain>
    </source>
</reference>
<dbReference type="InterPro" id="IPR023506">
    <property type="entry name" value="Trans-aconitate_MeTrfase"/>
</dbReference>
<keyword evidence="1 5" id="KW-0963">Cytoplasm</keyword>
<dbReference type="Gene3D" id="1.10.150.290">
    <property type="entry name" value="S-adenosyl-L-methionine-dependent methyltransferases"/>
    <property type="match status" value="1"/>
</dbReference>
<dbReference type="PATRIC" id="fig|1225564.3.peg.6408"/>
<protein>
    <recommendedName>
        <fullName evidence="5">Trans-aconitate 2-methyltransferase</fullName>
        <ecNumber evidence="5">2.1.1.144</ecNumber>
    </recommendedName>
</protein>